<comment type="caution">
    <text evidence="1">The sequence shown here is derived from an EMBL/GenBank/DDBJ whole genome shotgun (WGS) entry which is preliminary data.</text>
</comment>
<organism evidence="1 2">
    <name type="scientific">Flavobacterium qiangtangense</name>
    <dbReference type="NCBI Taxonomy" id="1442595"/>
    <lineage>
        <taxon>Bacteria</taxon>
        <taxon>Pseudomonadati</taxon>
        <taxon>Bacteroidota</taxon>
        <taxon>Flavobacteriia</taxon>
        <taxon>Flavobacteriales</taxon>
        <taxon>Flavobacteriaceae</taxon>
        <taxon>Flavobacterium</taxon>
    </lineage>
</organism>
<protein>
    <submittedName>
        <fullName evidence="1">Uncharacterized protein</fullName>
    </submittedName>
</protein>
<name>A0ABW1PJS9_9FLAO</name>
<reference evidence="2" key="1">
    <citation type="journal article" date="2019" name="Int. J. Syst. Evol. Microbiol.">
        <title>The Global Catalogue of Microorganisms (GCM) 10K type strain sequencing project: providing services to taxonomists for standard genome sequencing and annotation.</title>
        <authorList>
            <consortium name="The Broad Institute Genomics Platform"/>
            <consortium name="The Broad Institute Genome Sequencing Center for Infectious Disease"/>
            <person name="Wu L."/>
            <person name="Ma J."/>
        </authorList>
    </citation>
    <scope>NUCLEOTIDE SEQUENCE [LARGE SCALE GENOMIC DNA]</scope>
    <source>
        <strain evidence="2">CCUG 49679</strain>
    </source>
</reference>
<evidence type="ECO:0000313" key="2">
    <source>
        <dbReference type="Proteomes" id="UP001596287"/>
    </source>
</evidence>
<keyword evidence="2" id="KW-1185">Reference proteome</keyword>
<dbReference type="EMBL" id="JBHSQB010000004">
    <property type="protein sequence ID" value="MFC6095798.1"/>
    <property type="molecule type" value="Genomic_DNA"/>
</dbReference>
<dbReference type="RefSeq" id="WP_379790468.1">
    <property type="nucleotide sequence ID" value="NZ_JBHSQB010000004.1"/>
</dbReference>
<evidence type="ECO:0000313" key="1">
    <source>
        <dbReference type="EMBL" id="MFC6095798.1"/>
    </source>
</evidence>
<sequence>MNGTNEQLMLEMRLKDVSLMIESNIEVATRLRLTLHWGFVKEKIVASIRFGEKTIHQKTYYGKHTHVHLAQMHLDWNDKLAQLTEQVRKAEYARRASTPLKIPSIERKLRERDR</sequence>
<dbReference type="Proteomes" id="UP001596287">
    <property type="component" value="Unassembled WGS sequence"/>
</dbReference>
<gene>
    <name evidence="1" type="ORF">ACFPVY_03995</name>
</gene>
<proteinExistence type="predicted"/>
<accession>A0ABW1PJS9</accession>